<dbReference type="EMBL" id="SORI01000006">
    <property type="protein sequence ID" value="TDY61271.1"/>
    <property type="molecule type" value="Genomic_DNA"/>
</dbReference>
<evidence type="ECO:0000259" key="1">
    <source>
        <dbReference type="Pfam" id="PF04862"/>
    </source>
</evidence>
<organism evidence="2 3">
    <name type="scientific">Aminivibrio pyruvatiphilus</name>
    <dbReference type="NCBI Taxonomy" id="1005740"/>
    <lineage>
        <taxon>Bacteria</taxon>
        <taxon>Thermotogati</taxon>
        <taxon>Synergistota</taxon>
        <taxon>Synergistia</taxon>
        <taxon>Synergistales</taxon>
        <taxon>Aminobacteriaceae</taxon>
        <taxon>Aminivibrio</taxon>
    </lineage>
</organism>
<feature type="domain" description="DUF642" evidence="1">
    <location>
        <begin position="284"/>
        <end position="355"/>
    </location>
</feature>
<dbReference type="Gene3D" id="1.10.3130.20">
    <property type="entry name" value="Phycobilisome linker domain"/>
    <property type="match status" value="1"/>
</dbReference>
<dbReference type="InterPro" id="IPR008979">
    <property type="entry name" value="Galactose-bd-like_sf"/>
</dbReference>
<evidence type="ECO:0000313" key="3">
    <source>
        <dbReference type="Proteomes" id="UP000295066"/>
    </source>
</evidence>
<reference evidence="2 3" key="1">
    <citation type="submission" date="2019-03" db="EMBL/GenBank/DDBJ databases">
        <title>Genomic Encyclopedia of Type Strains, Phase IV (KMG-IV): sequencing the most valuable type-strain genomes for metagenomic binning, comparative biology and taxonomic classification.</title>
        <authorList>
            <person name="Goeker M."/>
        </authorList>
    </citation>
    <scope>NUCLEOTIDE SEQUENCE [LARGE SCALE GENOMIC DNA]</scope>
    <source>
        <strain evidence="2 3">DSM 25964</strain>
    </source>
</reference>
<dbReference type="RefSeq" id="WP_133957320.1">
    <property type="nucleotide sequence ID" value="NZ_SORI01000006.1"/>
</dbReference>
<keyword evidence="3" id="KW-1185">Reference proteome</keyword>
<dbReference type="InterPro" id="IPR006946">
    <property type="entry name" value="DGR2-like_dom"/>
</dbReference>
<dbReference type="AlphaFoldDB" id="A0A4V6QDA0"/>
<protein>
    <submittedName>
        <fullName evidence="2">Uncharacterized protein DUF642</fullName>
    </submittedName>
</protein>
<dbReference type="InterPro" id="IPR038255">
    <property type="entry name" value="PBS_linker_sf"/>
</dbReference>
<gene>
    <name evidence="2" type="ORF">C8D99_106126</name>
</gene>
<dbReference type="Proteomes" id="UP000295066">
    <property type="component" value="Unassembled WGS sequence"/>
</dbReference>
<comment type="caution">
    <text evidence="2">The sequence shown here is derived from an EMBL/GenBank/DDBJ whole genome shotgun (WGS) entry which is preliminary data.</text>
</comment>
<dbReference type="SUPFAM" id="SSF49785">
    <property type="entry name" value="Galactose-binding domain-like"/>
    <property type="match status" value="1"/>
</dbReference>
<name>A0A4V6QDA0_9BACT</name>
<dbReference type="Pfam" id="PF04862">
    <property type="entry name" value="DUF642"/>
    <property type="match status" value="1"/>
</dbReference>
<proteinExistence type="predicted"/>
<evidence type="ECO:0000313" key="2">
    <source>
        <dbReference type="EMBL" id="TDY61271.1"/>
    </source>
</evidence>
<dbReference type="Gene3D" id="2.60.120.260">
    <property type="entry name" value="Galactose-binding domain-like"/>
    <property type="match status" value="1"/>
</dbReference>
<sequence>MSCLSGRTTGSKKQPRFSGTVLFLALLAAAIFLLSPVPVEAVADPEIIQWRAYQNADFLNSLFLGVLGRGPSPDEFNFYIIRDLSRNMGRGEAFWSLVGSQEYTNRFGSPQGPYQVLWKHRQIDTDRGLQWCRCYFFTKDPALSGGTPAVMQYLGVRTPWESYSFSVARAVTRMYAHYDREVCPHYDCGWGAGDSAIFDPPDRNSSGGGGGGRNYARDPHFAQFTSGNAWGTGQYSNFGIWWNSRNADSRATVVNLGENRPPNSSASTALYLLNNSGRTPHVFGTTSQRITVRKGARYTVSFWAAARNLASRGAVNIAVDPQWNIRPISMDAGSYGWTFFSGTFTAPDNFVDLRIIFEDRGEVWITEMTLTDS</sequence>
<accession>A0A4V6QDA0</accession>